<accession>A0AC35FJS2</accession>
<dbReference type="WBParaSite" id="PS1159_v2.g18112.t1">
    <property type="protein sequence ID" value="PS1159_v2.g18112.t1"/>
    <property type="gene ID" value="PS1159_v2.g18112"/>
</dbReference>
<protein>
    <submittedName>
        <fullName evidence="2">Uncharacterized protein</fullName>
    </submittedName>
</protein>
<evidence type="ECO:0000313" key="1">
    <source>
        <dbReference type="Proteomes" id="UP000887580"/>
    </source>
</evidence>
<evidence type="ECO:0000313" key="2">
    <source>
        <dbReference type="WBParaSite" id="PS1159_v2.g18112.t1"/>
    </source>
</evidence>
<sequence length="1421" mass="160546">MSTPIIATFKEWRFDHTRYQKLLAAYPKLATCSGEKENELDAEDVIPAFKCAGHAYLGNRKDVAVKFLRAILSCSNVPDVIVCSAALFDAQIALDQNNLKYAAAVCKRLVECPQWVSSTELLRNLLGLINTRINIKADPNYPFPSMVGKKLEDIEWLNLRLHYGFRDGSFGKEVQHLFNLRKQARPELRVAVDLTLGELFYLGYENLDVAEDFFFSALYLCSSQELKMVDFYRPIFKIYYRLGEILLCNSKPFSAFFALLIGLPEAASTPEAWMLLSQTAILCVNAKDSICRETIAEMETMRKTYEFFYSNEANINHANEVIGEKVFRKIYASEIEKPAPTYNFAFICVQKACKILEGKIKNFCHLQADLTLMYVFLSLEQGNLKTATDAILNVLRFPNANLAHRNIASTYKAKLFMMKNNLIEAVNALNSIMYYSPDKDLKDDKKRQFSKPKSFVETLETKNFDLCYSQAFNFATTESLRNKFIYSVQKCRNEVRENLRAKQYTFDLKHPTDISPFGFIPGIGGDNGKNYQMLDGKRIRKNVIMWKKSLSIHPKNLRAWKENGKLYECRFLSSTPATNSQKLPGKSDVVVVGAGLSGLSVGYHLAKRGVQVSIFDRDCIGGTNSATAACVGIMTTENFFADVQIHKIVQDSISLYKSLAKQYHFVLNKNGRVYLATSDAAVWNVRRMYARSVVFGSTDSELIDDPSEMLSRWPMLETEDIHMAFFTPDDICLDTRGLCQALAAEITKNGGKIYENTAVQKVLVGEGQKVYAVETDNGGYVETKNFVNSAGIWSNLIKIANMHQKARVACHPCTYSILNTVKLPNSGINDMTPVIVDLDKSFYMRATDYQTVCGGFHEQDISALNQPNAIQHDWSIPPPDWDRFYPVLKQTISRCPPLGQLEHGELISSAEAYTPDMFPILGEIEQIGGYYVLNGFNGKGLPYAGGMGKILADIIIDGNTNADISKVDVTRFLSLHTNPQYLLERVPEVASNTFNVIGHHHQCHTARNLRMSPIYHQLRNSGAMFGEIMGYERPLWFTSNTDPTRNALHHGQDPLVGKPKWFSNVAKEYEACRERVGLIDMTSFSKFEVGGPDAVKFLQRICSANIDKPIGTTIYTGMQNENGGYVTDCTMSRIEEDKFFIVAPTIQQLRCLIWMKKWAKEWNSNIYANDVTSMYTALNVVGPASRYLMQDVTGQKMRANDFPSFAYRELNIGMATGVRAISVTHCGELGWVLYIPNEAAQNVYDNLVSAGKEYSLAHAGYYALRHLRIEKFYVYWGQDIHTLVTPVECGRAFRVDFDKDFIGKKALMKQMDTCVNKRYIQLLIDKHDSATDPWPQGNELIFRNGVPCGWTTSAAYGFTLGCQVCIGFLENEKFGVSNEWVLNGEYEIDIANKRFTARVNLHSPSLPMISSEHPHHFLPTR</sequence>
<organism evidence="1 2">
    <name type="scientific">Panagrolaimus sp. PS1159</name>
    <dbReference type="NCBI Taxonomy" id="55785"/>
    <lineage>
        <taxon>Eukaryota</taxon>
        <taxon>Metazoa</taxon>
        <taxon>Ecdysozoa</taxon>
        <taxon>Nematoda</taxon>
        <taxon>Chromadorea</taxon>
        <taxon>Rhabditida</taxon>
        <taxon>Tylenchina</taxon>
        <taxon>Panagrolaimomorpha</taxon>
        <taxon>Panagrolaimoidea</taxon>
        <taxon>Panagrolaimidae</taxon>
        <taxon>Panagrolaimus</taxon>
    </lineage>
</organism>
<name>A0AC35FJS2_9BILA</name>
<dbReference type="Proteomes" id="UP000887580">
    <property type="component" value="Unplaced"/>
</dbReference>
<proteinExistence type="predicted"/>
<reference evidence="2" key="1">
    <citation type="submission" date="2022-11" db="UniProtKB">
        <authorList>
            <consortium name="WormBaseParasite"/>
        </authorList>
    </citation>
    <scope>IDENTIFICATION</scope>
</reference>